<reference evidence="3 4" key="1">
    <citation type="submission" date="2023-12" db="EMBL/GenBank/DDBJ databases">
        <title>Jeotgalibacillus haloalkaliphilus sp. nov., a novel salt-tolerant bacteria, isolated from the estuary of the Fenhe River into the Yellow River.</title>
        <authorList>
            <person name="Li Y."/>
        </authorList>
    </citation>
    <scope>NUCLEOTIDE SEQUENCE [LARGE SCALE GENOMIC DNA]</scope>
    <source>
        <strain evidence="3 4">HH7-29</strain>
    </source>
</reference>
<proteinExistence type="predicted"/>
<gene>
    <name evidence="3" type="ORF">UFB30_09035</name>
</gene>
<evidence type="ECO:0000313" key="3">
    <source>
        <dbReference type="EMBL" id="MDZ5712375.1"/>
    </source>
</evidence>
<dbReference type="EMBL" id="JAXQNN010000002">
    <property type="protein sequence ID" value="MDZ5712375.1"/>
    <property type="molecule type" value="Genomic_DNA"/>
</dbReference>
<comment type="caution">
    <text evidence="3">The sequence shown here is derived from an EMBL/GenBank/DDBJ whole genome shotgun (WGS) entry which is preliminary data.</text>
</comment>
<evidence type="ECO:0000259" key="2">
    <source>
        <dbReference type="PROSITE" id="PS51782"/>
    </source>
</evidence>
<feature type="region of interest" description="Disordered" evidence="1">
    <location>
        <begin position="161"/>
        <end position="242"/>
    </location>
</feature>
<evidence type="ECO:0000313" key="4">
    <source>
        <dbReference type="Proteomes" id="UP001292084"/>
    </source>
</evidence>
<dbReference type="InterPro" id="IPR048862">
    <property type="entry name" value="SPOCS_spoVID_N"/>
</dbReference>
<keyword evidence="4" id="KW-1185">Reference proteome</keyword>
<feature type="domain" description="LysM" evidence="2">
    <location>
        <begin position="257"/>
        <end position="301"/>
    </location>
</feature>
<accession>A0ABU5KMI2</accession>
<sequence>MTKNTIYQLQENIVFKGEYVLSELRSLSFEPSVSITEHADQVVVEGTLHLAGEGSYEPGTEKHRNSKNPEVQESIVMEDLIYFEHHFPLSISISSARVVRKQDVEVYIDHVDYEIPEDGILNVSADIMIEGISEPKPEPELQREELRVLPNPLEQWEGMAATEETNEAAESESAAHDLQNEPAEEHAAEKQFEPQEDVAEHEPVEEVQQDETETDRAEEQTAEEKEDEVSEQTEQKNREDTFTRFIKSLEEERTSIKIHIAQQDETPETVAERYGVPMLQLMKANQFESRRPFNRGELIRIPGAQIHSK</sequence>
<dbReference type="Proteomes" id="UP001292084">
    <property type="component" value="Unassembled WGS sequence"/>
</dbReference>
<dbReference type="Pfam" id="PF20918">
    <property type="entry name" value="SPOCS_spoVID-N"/>
    <property type="match status" value="1"/>
</dbReference>
<organism evidence="3 4">
    <name type="scientific">Jeotgalibacillus haloalkalitolerans</name>
    <dbReference type="NCBI Taxonomy" id="3104292"/>
    <lineage>
        <taxon>Bacteria</taxon>
        <taxon>Bacillati</taxon>
        <taxon>Bacillota</taxon>
        <taxon>Bacilli</taxon>
        <taxon>Bacillales</taxon>
        <taxon>Caryophanaceae</taxon>
        <taxon>Jeotgalibacillus</taxon>
    </lineage>
</organism>
<dbReference type="PROSITE" id="PS51782">
    <property type="entry name" value="LYSM"/>
    <property type="match status" value="1"/>
</dbReference>
<evidence type="ECO:0000256" key="1">
    <source>
        <dbReference type="SAM" id="MobiDB-lite"/>
    </source>
</evidence>
<dbReference type="InterPro" id="IPR018392">
    <property type="entry name" value="LysM"/>
</dbReference>
<dbReference type="CDD" id="cd00118">
    <property type="entry name" value="LysM"/>
    <property type="match status" value="1"/>
</dbReference>
<feature type="compositionally biased region" description="Basic and acidic residues" evidence="1">
    <location>
        <begin position="214"/>
        <end position="223"/>
    </location>
</feature>
<dbReference type="InterPro" id="IPR036779">
    <property type="entry name" value="LysM_dom_sf"/>
</dbReference>
<protein>
    <recommendedName>
        <fullName evidence="2">LysM domain-containing protein</fullName>
    </recommendedName>
</protein>
<dbReference type="SUPFAM" id="SSF54106">
    <property type="entry name" value="LysM domain"/>
    <property type="match status" value="1"/>
</dbReference>
<feature type="compositionally biased region" description="Basic and acidic residues" evidence="1">
    <location>
        <begin position="233"/>
        <end position="242"/>
    </location>
</feature>
<feature type="compositionally biased region" description="Basic and acidic residues" evidence="1">
    <location>
        <begin position="173"/>
        <end position="204"/>
    </location>
</feature>
<dbReference type="RefSeq" id="WP_322421336.1">
    <property type="nucleotide sequence ID" value="NZ_JAXQNN010000002.1"/>
</dbReference>
<name>A0ABU5KMI2_9BACL</name>